<evidence type="ECO:0000313" key="2">
    <source>
        <dbReference type="EMBL" id="RCJ06102.1"/>
    </source>
</evidence>
<name>A0A367PE03_CUPNE</name>
<keyword evidence="1" id="KW-0732">Signal</keyword>
<evidence type="ECO:0000313" key="3">
    <source>
        <dbReference type="Proteomes" id="UP000253501"/>
    </source>
</evidence>
<accession>A0A367PE03</accession>
<proteinExistence type="predicted"/>
<reference evidence="2 3" key="1">
    <citation type="submission" date="2018-04" db="EMBL/GenBank/DDBJ databases">
        <title>Cupriavidus necator CR12 genome sequencing and assembly.</title>
        <authorList>
            <person name="Ben Fekih I."/>
            <person name="Mazhar H.S."/>
            <person name="Bello S.K."/>
            <person name="Rensing C."/>
        </authorList>
    </citation>
    <scope>NUCLEOTIDE SEQUENCE [LARGE SCALE GENOMIC DNA]</scope>
    <source>
        <strain evidence="2 3">CR12</strain>
    </source>
</reference>
<gene>
    <name evidence="2" type="ORF">DDK22_23325</name>
</gene>
<feature type="signal peptide" evidence="1">
    <location>
        <begin position="1"/>
        <end position="20"/>
    </location>
</feature>
<protein>
    <submittedName>
        <fullName evidence="2">Glycerophosphodiester phosphodiesterase</fullName>
    </submittedName>
</protein>
<dbReference type="EMBL" id="QDHA01000058">
    <property type="protein sequence ID" value="RCJ06102.1"/>
    <property type="molecule type" value="Genomic_DNA"/>
</dbReference>
<sequence>KRKRFLTNVVARLWTPAAVACFRHNGPAWLLAIGIDTAEDYRAAACLCIDAVMTDSPAELQAIRAATVLPLRCHGTVQ</sequence>
<dbReference type="AlphaFoldDB" id="A0A367PE03"/>
<evidence type="ECO:0000256" key="1">
    <source>
        <dbReference type="SAM" id="SignalP"/>
    </source>
</evidence>
<dbReference type="Proteomes" id="UP000253501">
    <property type="component" value="Unassembled WGS sequence"/>
</dbReference>
<feature type="chain" id="PRO_5016991869" evidence="1">
    <location>
        <begin position="21"/>
        <end position="78"/>
    </location>
</feature>
<feature type="non-terminal residue" evidence="2">
    <location>
        <position position="1"/>
    </location>
</feature>
<comment type="caution">
    <text evidence="2">The sequence shown here is derived from an EMBL/GenBank/DDBJ whole genome shotgun (WGS) entry which is preliminary data.</text>
</comment>
<organism evidence="2 3">
    <name type="scientific">Cupriavidus necator</name>
    <name type="common">Alcaligenes eutrophus</name>
    <name type="synonym">Ralstonia eutropha</name>
    <dbReference type="NCBI Taxonomy" id="106590"/>
    <lineage>
        <taxon>Bacteria</taxon>
        <taxon>Pseudomonadati</taxon>
        <taxon>Pseudomonadota</taxon>
        <taxon>Betaproteobacteria</taxon>
        <taxon>Burkholderiales</taxon>
        <taxon>Burkholderiaceae</taxon>
        <taxon>Cupriavidus</taxon>
    </lineage>
</organism>